<dbReference type="Proteomes" id="UP001205861">
    <property type="component" value="Unassembled WGS sequence"/>
</dbReference>
<comment type="caution">
    <text evidence="1">The sequence shown here is derived from an EMBL/GenBank/DDBJ whole genome shotgun (WGS) entry which is preliminary data.</text>
</comment>
<evidence type="ECO:0000313" key="2">
    <source>
        <dbReference type="Proteomes" id="UP001205861"/>
    </source>
</evidence>
<keyword evidence="2" id="KW-1185">Reference proteome</keyword>
<proteinExistence type="predicted"/>
<gene>
    <name evidence="1" type="ORF">NX773_10010</name>
</gene>
<evidence type="ECO:0000313" key="1">
    <source>
        <dbReference type="EMBL" id="MCS0608497.1"/>
    </source>
</evidence>
<dbReference type="RefSeq" id="WP_258856188.1">
    <property type="nucleotide sequence ID" value="NZ_JANUGV010000002.1"/>
</dbReference>
<accession>A0ABT2BJ57</accession>
<organism evidence="1 2">
    <name type="scientific">Massilia solisilvae</name>
    <dbReference type="NCBI Taxonomy" id="1811225"/>
    <lineage>
        <taxon>Bacteria</taxon>
        <taxon>Pseudomonadati</taxon>
        <taxon>Pseudomonadota</taxon>
        <taxon>Betaproteobacteria</taxon>
        <taxon>Burkholderiales</taxon>
        <taxon>Oxalobacteraceae</taxon>
        <taxon>Telluria group</taxon>
        <taxon>Massilia</taxon>
    </lineage>
</organism>
<sequence>MIRYMGTRKNAEGVTVYVFVVNGMQKEVRENALKQHPGCYDALPASTKAQIASNRNWLSKL</sequence>
<protein>
    <submittedName>
        <fullName evidence="1">Uncharacterized protein</fullName>
    </submittedName>
</protein>
<name>A0ABT2BJ57_9BURK</name>
<dbReference type="EMBL" id="JANUGV010000002">
    <property type="protein sequence ID" value="MCS0608497.1"/>
    <property type="molecule type" value="Genomic_DNA"/>
</dbReference>
<reference evidence="1 2" key="1">
    <citation type="submission" date="2022-08" db="EMBL/GenBank/DDBJ databases">
        <title>Reclassification of Massilia species as members of the genera Telluria, Duganella, Pseudoduganella, Mokoshia gen. nov. and Zemynaea gen. nov. using orthogonal and non-orthogonal genome-based approaches.</title>
        <authorList>
            <person name="Bowman J.P."/>
        </authorList>
    </citation>
    <scope>NUCLEOTIDE SEQUENCE [LARGE SCALE GENOMIC DNA]</scope>
    <source>
        <strain evidence="1 2">JCM 31607</strain>
    </source>
</reference>